<evidence type="ECO:0000313" key="3">
    <source>
        <dbReference type="Proteomes" id="UP001187415"/>
    </source>
</evidence>
<accession>A0AA88NMJ1</accession>
<dbReference type="AlphaFoldDB" id="A0AA88NMJ1"/>
<feature type="compositionally biased region" description="Basic and acidic residues" evidence="1">
    <location>
        <begin position="78"/>
        <end position="99"/>
    </location>
</feature>
<gene>
    <name evidence="2" type="ORF">Q5P01_004353</name>
</gene>
<comment type="caution">
    <text evidence="2">The sequence shown here is derived from an EMBL/GenBank/DDBJ whole genome shotgun (WGS) entry which is preliminary data.</text>
</comment>
<sequence length="121" mass="13555">MGQALNLLLPCSLIVGSSPGHSLRSCVRRHRCAVTSITSPAARLLGTASPRLQRDPAIYNLGHGKISMQEEEGEVEEKESYTDSRKGVKFQREKGGESKRRGRNQARKPRRNERRDTRGSR</sequence>
<feature type="region of interest" description="Disordered" evidence="1">
    <location>
        <begin position="63"/>
        <end position="121"/>
    </location>
</feature>
<feature type="compositionally biased region" description="Basic residues" evidence="1">
    <location>
        <begin position="100"/>
        <end position="112"/>
    </location>
</feature>
<dbReference type="Proteomes" id="UP001187415">
    <property type="component" value="Unassembled WGS sequence"/>
</dbReference>
<reference evidence="2" key="1">
    <citation type="submission" date="2023-07" db="EMBL/GenBank/DDBJ databases">
        <title>Chromosome-level Genome Assembly of Striped Snakehead (Channa striata).</title>
        <authorList>
            <person name="Liu H."/>
        </authorList>
    </citation>
    <scope>NUCLEOTIDE SEQUENCE</scope>
    <source>
        <strain evidence="2">Gz</strain>
        <tissue evidence="2">Muscle</tissue>
    </source>
</reference>
<keyword evidence="3" id="KW-1185">Reference proteome</keyword>
<dbReference type="EMBL" id="JAUPFM010000002">
    <property type="protein sequence ID" value="KAK2859733.1"/>
    <property type="molecule type" value="Genomic_DNA"/>
</dbReference>
<name>A0AA88NMJ1_CHASR</name>
<organism evidence="2 3">
    <name type="scientific">Channa striata</name>
    <name type="common">Snakehead murrel</name>
    <name type="synonym">Ophicephalus striatus</name>
    <dbReference type="NCBI Taxonomy" id="64152"/>
    <lineage>
        <taxon>Eukaryota</taxon>
        <taxon>Metazoa</taxon>
        <taxon>Chordata</taxon>
        <taxon>Craniata</taxon>
        <taxon>Vertebrata</taxon>
        <taxon>Euteleostomi</taxon>
        <taxon>Actinopterygii</taxon>
        <taxon>Neopterygii</taxon>
        <taxon>Teleostei</taxon>
        <taxon>Neoteleostei</taxon>
        <taxon>Acanthomorphata</taxon>
        <taxon>Anabantaria</taxon>
        <taxon>Anabantiformes</taxon>
        <taxon>Channoidei</taxon>
        <taxon>Channidae</taxon>
        <taxon>Channa</taxon>
    </lineage>
</organism>
<protein>
    <submittedName>
        <fullName evidence="2">Uncharacterized protein</fullName>
    </submittedName>
</protein>
<proteinExistence type="predicted"/>
<evidence type="ECO:0000313" key="2">
    <source>
        <dbReference type="EMBL" id="KAK2859733.1"/>
    </source>
</evidence>
<evidence type="ECO:0000256" key="1">
    <source>
        <dbReference type="SAM" id="MobiDB-lite"/>
    </source>
</evidence>